<reference evidence="2" key="1">
    <citation type="submission" date="2022-11" db="EMBL/GenBank/DDBJ databases">
        <authorList>
            <person name="Petersen C."/>
        </authorList>
    </citation>
    <scope>NUCLEOTIDE SEQUENCE</scope>
    <source>
        <strain evidence="2">IBT 21917</strain>
    </source>
</reference>
<dbReference type="OrthoDB" id="548474at2759"/>
<accession>A0A9W9HLU7</accession>
<keyword evidence="3" id="KW-1185">Reference proteome</keyword>
<dbReference type="Proteomes" id="UP001146351">
    <property type="component" value="Unassembled WGS sequence"/>
</dbReference>
<dbReference type="EMBL" id="JAPQKO010000008">
    <property type="protein sequence ID" value="KAJ5151841.1"/>
    <property type="molecule type" value="Genomic_DNA"/>
</dbReference>
<evidence type="ECO:0000256" key="1">
    <source>
        <dbReference type="SAM" id="MobiDB-lite"/>
    </source>
</evidence>
<evidence type="ECO:0000313" key="3">
    <source>
        <dbReference type="Proteomes" id="UP001146351"/>
    </source>
</evidence>
<dbReference type="GO" id="GO:0030674">
    <property type="term" value="F:protein-macromolecule adaptor activity"/>
    <property type="evidence" value="ECO:0007669"/>
    <property type="project" value="TreeGrafter"/>
</dbReference>
<dbReference type="PANTHER" id="PTHR40422">
    <property type="entry name" value="TRANSLATION MACHINERY-ASSOCIATED PROTEIN 17"/>
    <property type="match status" value="1"/>
</dbReference>
<dbReference type="GO" id="GO:0070682">
    <property type="term" value="P:proteasome regulatory particle assembly"/>
    <property type="evidence" value="ECO:0007669"/>
    <property type="project" value="InterPro"/>
</dbReference>
<gene>
    <name evidence="2" type="ORF">N7492_010136</name>
</gene>
<reference evidence="2" key="2">
    <citation type="journal article" date="2023" name="IMA Fungus">
        <title>Comparative genomic study of the Penicillium genus elucidates a diverse pangenome and 15 lateral gene transfer events.</title>
        <authorList>
            <person name="Petersen C."/>
            <person name="Sorensen T."/>
            <person name="Nielsen M.R."/>
            <person name="Sondergaard T.E."/>
            <person name="Sorensen J.L."/>
            <person name="Fitzpatrick D.A."/>
            <person name="Frisvad J.C."/>
            <person name="Nielsen K.L."/>
        </authorList>
    </citation>
    <scope>NUCLEOTIDE SEQUENCE</scope>
    <source>
        <strain evidence="2">IBT 21917</strain>
    </source>
</reference>
<protein>
    <submittedName>
        <fullName evidence="2">Uncharacterized protein</fullName>
    </submittedName>
</protein>
<organism evidence="2 3">
    <name type="scientific">Penicillium capsulatum</name>
    <dbReference type="NCBI Taxonomy" id="69766"/>
    <lineage>
        <taxon>Eukaryota</taxon>
        <taxon>Fungi</taxon>
        <taxon>Dikarya</taxon>
        <taxon>Ascomycota</taxon>
        <taxon>Pezizomycotina</taxon>
        <taxon>Eurotiomycetes</taxon>
        <taxon>Eurotiomycetidae</taxon>
        <taxon>Eurotiales</taxon>
        <taxon>Aspergillaceae</taxon>
        <taxon>Penicillium</taxon>
    </lineage>
</organism>
<feature type="compositionally biased region" description="Polar residues" evidence="1">
    <location>
        <begin position="123"/>
        <end position="140"/>
    </location>
</feature>
<feature type="region of interest" description="Disordered" evidence="1">
    <location>
        <begin position="92"/>
        <end position="148"/>
    </location>
</feature>
<comment type="caution">
    <text evidence="2">The sequence shown here is derived from an EMBL/GenBank/DDBJ whole genome shotgun (WGS) entry which is preliminary data.</text>
</comment>
<proteinExistence type="predicted"/>
<feature type="compositionally biased region" description="Polar residues" evidence="1">
    <location>
        <begin position="102"/>
        <end position="111"/>
    </location>
</feature>
<sequence length="148" mass="15999">MTTENFPINPTAFAEAIQELPLSSIYAKVAELRNSIAHLHRSNAELRLFLTESQDPEDEKKEIEGYITENEGVITSIHERIGLLRTELERRGQPSLEEVLGDQNTDQNQDGGSDGLSGAAPGTNGTNGSAAGQRDSSTAQDGEEGVYL</sequence>
<dbReference type="AlphaFoldDB" id="A0A9W9HLU7"/>
<dbReference type="InterPro" id="IPR038966">
    <property type="entry name" value="TMA17"/>
</dbReference>
<evidence type="ECO:0000313" key="2">
    <source>
        <dbReference type="EMBL" id="KAJ5151841.1"/>
    </source>
</evidence>
<name>A0A9W9HLU7_9EURO</name>
<dbReference type="PANTHER" id="PTHR40422:SF1">
    <property type="entry name" value="TRANSLATION MACHINERY-ASSOCIATED PROTEIN 17"/>
    <property type="match status" value="1"/>
</dbReference>